<feature type="region of interest" description="Disordered" evidence="7">
    <location>
        <begin position="1"/>
        <end position="59"/>
    </location>
</feature>
<dbReference type="FunFam" id="1.10.20.10:FF:000019">
    <property type="entry name" value="Negative cofactor 2 beta"/>
    <property type="match status" value="1"/>
</dbReference>
<feature type="compositionally biased region" description="Low complexity" evidence="7">
    <location>
        <begin position="1"/>
        <end position="26"/>
    </location>
</feature>
<proteinExistence type="inferred from homology"/>
<dbReference type="InParanoid" id="A0A7M7JVD9"/>
<dbReference type="InterPro" id="IPR003958">
    <property type="entry name" value="CBFA_NFYB_domain"/>
</dbReference>
<dbReference type="InterPro" id="IPR042225">
    <property type="entry name" value="Ncb2"/>
</dbReference>
<dbReference type="EnsemblMetazoa" id="XM_022800524">
    <property type="protein sequence ID" value="XP_022656259"/>
    <property type="gene ID" value="LOC111248340"/>
</dbReference>
<keyword evidence="4" id="KW-0539">Nucleus</keyword>
<comment type="similarity">
    <text evidence="2">Belongs to the NC2 beta/DR1 family.</text>
</comment>
<dbReference type="KEGG" id="vde:111248340"/>
<sequence>MDGSRQISASVVSSTSSGSSSGRVNMAGGGGGGTGGAGGSSGMNPGGPGVSAGAVGAPTEEDELTIPRAAMNKMLKELLPNVRIANESRELVLNCCSEFIHYIATQANEICNQHHKKTINAEHILTALEKLGFKEYCDDAQRVFADCKEVAAKRRKQSSRLEHLGVPEEELLRQQQELFAKARQEQAEQQQQDWASIQQAAVTGLPIAPDSDEDEY</sequence>
<dbReference type="CTD" id="34875"/>
<dbReference type="RefSeq" id="XP_022656259.1">
    <property type="nucleotide sequence ID" value="XM_022800524.1"/>
</dbReference>
<dbReference type="Gene3D" id="1.10.20.10">
    <property type="entry name" value="Histone, subunit A"/>
    <property type="match status" value="1"/>
</dbReference>
<evidence type="ECO:0000256" key="4">
    <source>
        <dbReference type="ARBA" id="ARBA00023242"/>
    </source>
</evidence>
<accession>A0A7M7JVD9</accession>
<dbReference type="AlphaFoldDB" id="A0A7M7JVD9"/>
<dbReference type="PANTHER" id="PTHR46138:SF1">
    <property type="entry name" value="PROTEIN DR1"/>
    <property type="match status" value="1"/>
</dbReference>
<name>A0A7M7JVD9_VARDE</name>
<dbReference type="GO" id="GO:0017025">
    <property type="term" value="F:TBP-class protein binding"/>
    <property type="evidence" value="ECO:0007669"/>
    <property type="project" value="TreeGrafter"/>
</dbReference>
<dbReference type="GO" id="GO:0000122">
    <property type="term" value="P:negative regulation of transcription by RNA polymerase II"/>
    <property type="evidence" value="ECO:0007669"/>
    <property type="project" value="InterPro"/>
</dbReference>
<dbReference type="Proteomes" id="UP000594260">
    <property type="component" value="Unplaced"/>
</dbReference>
<dbReference type="FunCoup" id="A0A7M7JVD9">
    <property type="interactions" value="1323"/>
</dbReference>
<dbReference type="InterPro" id="IPR009072">
    <property type="entry name" value="Histone-fold"/>
</dbReference>
<evidence type="ECO:0000256" key="2">
    <source>
        <dbReference type="ARBA" id="ARBA00009245"/>
    </source>
</evidence>
<dbReference type="GO" id="GO:0016251">
    <property type="term" value="F:RNA polymerase II general transcription initiation factor activity"/>
    <property type="evidence" value="ECO:0007669"/>
    <property type="project" value="TreeGrafter"/>
</dbReference>
<dbReference type="SUPFAM" id="SSF47113">
    <property type="entry name" value="Histone-fold"/>
    <property type="match status" value="1"/>
</dbReference>
<evidence type="ECO:0000313" key="9">
    <source>
        <dbReference type="EnsemblMetazoa" id="XP_022656259"/>
    </source>
</evidence>
<dbReference type="OMA" id="EVCNQSN"/>
<evidence type="ECO:0000256" key="5">
    <source>
        <dbReference type="ARBA" id="ARBA00030451"/>
    </source>
</evidence>
<dbReference type="GeneID" id="111248340"/>
<organism evidence="9 10">
    <name type="scientific">Varroa destructor</name>
    <name type="common">Honeybee mite</name>
    <dbReference type="NCBI Taxonomy" id="109461"/>
    <lineage>
        <taxon>Eukaryota</taxon>
        <taxon>Metazoa</taxon>
        <taxon>Ecdysozoa</taxon>
        <taxon>Arthropoda</taxon>
        <taxon>Chelicerata</taxon>
        <taxon>Arachnida</taxon>
        <taxon>Acari</taxon>
        <taxon>Parasitiformes</taxon>
        <taxon>Mesostigmata</taxon>
        <taxon>Gamasina</taxon>
        <taxon>Dermanyssoidea</taxon>
        <taxon>Varroidae</taxon>
        <taxon>Varroa</taxon>
    </lineage>
</organism>
<dbReference type="GO" id="GO:0017054">
    <property type="term" value="C:negative cofactor 2 complex"/>
    <property type="evidence" value="ECO:0007669"/>
    <property type="project" value="InterPro"/>
</dbReference>
<protein>
    <recommendedName>
        <fullName evidence="3">Protein Dr1</fullName>
    </recommendedName>
    <alternativeName>
        <fullName evidence="6">Down-regulator of transcription 1</fullName>
    </alternativeName>
    <alternativeName>
        <fullName evidence="5">Negative cofactor 2-beta</fullName>
    </alternativeName>
</protein>
<evidence type="ECO:0000313" key="10">
    <source>
        <dbReference type="Proteomes" id="UP000594260"/>
    </source>
</evidence>
<reference evidence="9" key="1">
    <citation type="submission" date="2021-01" db="UniProtKB">
        <authorList>
            <consortium name="EnsemblMetazoa"/>
        </authorList>
    </citation>
    <scope>IDENTIFICATION</scope>
</reference>
<feature type="compositionally biased region" description="Gly residues" evidence="7">
    <location>
        <begin position="27"/>
        <end position="50"/>
    </location>
</feature>
<evidence type="ECO:0000256" key="1">
    <source>
        <dbReference type="ARBA" id="ARBA00004123"/>
    </source>
</evidence>
<evidence type="ECO:0000259" key="8">
    <source>
        <dbReference type="Pfam" id="PF00808"/>
    </source>
</evidence>
<evidence type="ECO:0000256" key="6">
    <source>
        <dbReference type="ARBA" id="ARBA00032651"/>
    </source>
</evidence>
<feature type="domain" description="Transcription factor CBF/NF-Y/archaeal histone" evidence="8">
    <location>
        <begin position="65"/>
        <end position="128"/>
    </location>
</feature>
<evidence type="ECO:0000256" key="3">
    <source>
        <dbReference type="ARBA" id="ARBA00018742"/>
    </source>
</evidence>
<dbReference type="GO" id="GO:0051123">
    <property type="term" value="P:RNA polymerase II preinitiation complex assembly"/>
    <property type="evidence" value="ECO:0007669"/>
    <property type="project" value="TreeGrafter"/>
</dbReference>
<keyword evidence="10" id="KW-1185">Reference proteome</keyword>
<dbReference type="PANTHER" id="PTHR46138">
    <property type="entry name" value="PROTEIN DR1"/>
    <property type="match status" value="1"/>
</dbReference>
<dbReference type="Pfam" id="PF00808">
    <property type="entry name" value="CBFD_NFYB_HMF"/>
    <property type="match status" value="1"/>
</dbReference>
<comment type="subcellular location">
    <subcellularLocation>
        <location evidence="1">Nucleus</location>
    </subcellularLocation>
</comment>
<dbReference type="OrthoDB" id="601405at2759"/>
<dbReference type="CDD" id="cd22905">
    <property type="entry name" value="HFD_Dr1"/>
    <property type="match status" value="1"/>
</dbReference>
<dbReference type="GO" id="GO:0046982">
    <property type="term" value="F:protein heterodimerization activity"/>
    <property type="evidence" value="ECO:0007669"/>
    <property type="project" value="InterPro"/>
</dbReference>
<evidence type="ECO:0000256" key="7">
    <source>
        <dbReference type="SAM" id="MobiDB-lite"/>
    </source>
</evidence>